<dbReference type="CDD" id="cd01129">
    <property type="entry name" value="PulE-GspE-like"/>
    <property type="match status" value="1"/>
</dbReference>
<dbReference type="Pfam" id="PF05157">
    <property type="entry name" value="MshEN"/>
    <property type="match status" value="1"/>
</dbReference>
<keyword evidence="3" id="KW-0067">ATP-binding</keyword>
<dbReference type="InterPro" id="IPR003593">
    <property type="entry name" value="AAA+_ATPase"/>
</dbReference>
<dbReference type="SUPFAM" id="SSF52540">
    <property type="entry name" value="P-loop containing nucleoside triphosphate hydrolases"/>
    <property type="match status" value="1"/>
</dbReference>
<dbReference type="PROSITE" id="PS00662">
    <property type="entry name" value="T2SP_E"/>
    <property type="match status" value="1"/>
</dbReference>
<dbReference type="FunFam" id="3.40.50.300:FF:000398">
    <property type="entry name" value="Type IV pilus assembly ATPase PilB"/>
    <property type="match status" value="1"/>
</dbReference>
<dbReference type="PANTHER" id="PTHR30258:SF2">
    <property type="entry name" value="COMG OPERON PROTEIN 1"/>
    <property type="match status" value="1"/>
</dbReference>
<evidence type="ECO:0000259" key="4">
    <source>
        <dbReference type="PROSITE" id="PS00662"/>
    </source>
</evidence>
<dbReference type="GO" id="GO:0005524">
    <property type="term" value="F:ATP binding"/>
    <property type="evidence" value="ECO:0007669"/>
    <property type="project" value="UniProtKB-KW"/>
</dbReference>
<evidence type="ECO:0000256" key="2">
    <source>
        <dbReference type="ARBA" id="ARBA00022741"/>
    </source>
</evidence>
<dbReference type="InterPro" id="IPR001482">
    <property type="entry name" value="T2SS/T4SS_dom"/>
</dbReference>
<dbReference type="Gene3D" id="3.40.50.300">
    <property type="entry name" value="P-loop containing nucleotide triphosphate hydrolases"/>
    <property type="match status" value="1"/>
</dbReference>
<evidence type="ECO:0000256" key="3">
    <source>
        <dbReference type="ARBA" id="ARBA00022840"/>
    </source>
</evidence>
<dbReference type="InterPro" id="IPR007831">
    <property type="entry name" value="T2SS_GspE_N"/>
</dbReference>
<comment type="similarity">
    <text evidence="1">Belongs to the GSP E family.</text>
</comment>
<gene>
    <name evidence="5" type="ORF">AVDCRST_MAG68-5185</name>
</gene>
<dbReference type="GO" id="GO:0005886">
    <property type="term" value="C:plasma membrane"/>
    <property type="evidence" value="ECO:0007669"/>
    <property type="project" value="TreeGrafter"/>
</dbReference>
<feature type="domain" description="Bacterial type II secretion system protein E" evidence="4">
    <location>
        <begin position="311"/>
        <end position="325"/>
    </location>
</feature>
<proteinExistence type="inferred from homology"/>
<keyword evidence="2" id="KW-0547">Nucleotide-binding</keyword>
<dbReference type="InterPro" id="IPR027417">
    <property type="entry name" value="P-loop_NTPase"/>
</dbReference>
<evidence type="ECO:0000256" key="1">
    <source>
        <dbReference type="ARBA" id="ARBA00006611"/>
    </source>
</evidence>
<accession>A0A6J4MTA4</accession>
<sequence length="491" mass="52805">MSFPIAPDGDIPLADGLSREFLFHHRVCPHRLGVGGSLVVAAAPDAHLDALDEIAFAYGRPAVAEAAPAEEVERLIERLTTRADRRIELARVAGDDDLAADVRDLASQPPVIRYVNLLVRDAYDAGASDIHLEAGRSGLAARFRLDGVLTPAPEPPAELHHAVVSRIKLLAELDIAERRRPQDGRIRVRLEARELDLRVSTVPTLFGESVVLRLLDRGGRPVSLSELGMPDAVLERMTGLARRPHGMVLVTGPTGSGKTTTLYAALGLRDVAAEKVVTVEDPVEYQLGGVTQVPVHRQAGVTFGAALRSILRQDPDVVMVGEMRDPETAEVAVQAAMTGHMVFSTLHTNDAVGAIPRLLDLGVPDYLVAATLDAVLAQRLVRRVCDACAAEYDPPREAVARLGAGLPSPGRFVRGAGCARCRGTGYRGRLGVFELVEVDDALRDAVVRRAPRSELRDRAVAGGMAPLRVDAWSKVARGLTTVEEVLRVVQE</sequence>
<dbReference type="GO" id="GO:0016887">
    <property type="term" value="F:ATP hydrolysis activity"/>
    <property type="evidence" value="ECO:0007669"/>
    <property type="project" value="TreeGrafter"/>
</dbReference>
<dbReference type="SMART" id="SM00382">
    <property type="entry name" value="AAA"/>
    <property type="match status" value="1"/>
</dbReference>
<protein>
    <submittedName>
        <fullName evidence="5">Type IV fimbrial assembly, ATPase PilB</fullName>
    </submittedName>
</protein>
<dbReference type="EMBL" id="CADCTW010000231">
    <property type="protein sequence ID" value="CAA9368288.1"/>
    <property type="molecule type" value="Genomic_DNA"/>
</dbReference>
<dbReference type="Gene3D" id="3.30.450.90">
    <property type="match status" value="1"/>
</dbReference>
<dbReference type="InterPro" id="IPR037257">
    <property type="entry name" value="T2SS_E_N_sf"/>
</dbReference>
<name>A0A6J4MTA4_9BACT</name>
<reference evidence="5" key="1">
    <citation type="submission" date="2020-02" db="EMBL/GenBank/DDBJ databases">
        <authorList>
            <person name="Meier V. D."/>
        </authorList>
    </citation>
    <scope>NUCLEOTIDE SEQUENCE</scope>
    <source>
        <strain evidence="5">AVDCRST_MAG68</strain>
    </source>
</reference>
<dbReference type="Pfam" id="PF00437">
    <property type="entry name" value="T2SSE"/>
    <property type="match status" value="1"/>
</dbReference>
<organism evidence="5">
    <name type="scientific">uncultured Gemmatimonadota bacterium</name>
    <dbReference type="NCBI Taxonomy" id="203437"/>
    <lineage>
        <taxon>Bacteria</taxon>
        <taxon>Pseudomonadati</taxon>
        <taxon>Gemmatimonadota</taxon>
        <taxon>environmental samples</taxon>
    </lineage>
</organism>
<dbReference type="AlphaFoldDB" id="A0A6J4MTA4"/>
<dbReference type="Gene3D" id="3.30.300.160">
    <property type="entry name" value="Type II secretion system, protein E, N-terminal domain"/>
    <property type="match status" value="1"/>
</dbReference>
<dbReference type="PANTHER" id="PTHR30258">
    <property type="entry name" value="TYPE II SECRETION SYSTEM PROTEIN GSPE-RELATED"/>
    <property type="match status" value="1"/>
</dbReference>
<dbReference type="SUPFAM" id="SSF160246">
    <property type="entry name" value="EspE N-terminal domain-like"/>
    <property type="match status" value="1"/>
</dbReference>
<evidence type="ECO:0000313" key="5">
    <source>
        <dbReference type="EMBL" id="CAA9368288.1"/>
    </source>
</evidence>